<dbReference type="InterPro" id="IPR051053">
    <property type="entry name" value="ECH/Chromodomain_protein"/>
</dbReference>
<dbReference type="Gene3D" id="3.90.226.10">
    <property type="entry name" value="2-enoyl-CoA Hydratase, Chain A, domain 1"/>
    <property type="match status" value="1"/>
</dbReference>
<proteinExistence type="inferred from homology"/>
<evidence type="ECO:0000256" key="5">
    <source>
        <dbReference type="SAM" id="Phobius"/>
    </source>
</evidence>
<sequence length="262" mass="27752">MNFTQLALRVEGGLAHLTLTDPVRGNPFDGGFCAEISEAATVLSEDRSVRAILIDAEGPAFSYGGDIKTFVGDLDELPRNIKRWTTSLHSAVARLQRMDAPIVAAVHGLCAGGAAGFVAGADIVVTSREAKFVAAYAGIGFSCDAGSSIMFARRMGIARARRFLILNQTLTAEEALEIGLVDEVVSTDEVAGVANRIARELASGPTRAFGEIRRLLSSVEDQPLETQLELEAQALARSAATADAREGLLAFAQRRSANFTGN</sequence>
<evidence type="ECO:0000256" key="2">
    <source>
        <dbReference type="ARBA" id="ARBA00005254"/>
    </source>
</evidence>
<dbReference type="EMBL" id="QQYZ01000020">
    <property type="protein sequence ID" value="RSY79334.1"/>
    <property type="molecule type" value="Genomic_DNA"/>
</dbReference>
<gene>
    <name evidence="6" type="ORF">DAH66_17345</name>
</gene>
<evidence type="ECO:0000256" key="4">
    <source>
        <dbReference type="ARBA" id="ARBA00023235"/>
    </source>
</evidence>
<dbReference type="AlphaFoldDB" id="A0A430FZN9"/>
<dbReference type="Proteomes" id="UP000287746">
    <property type="component" value="Unassembled WGS sequence"/>
</dbReference>
<dbReference type="InterPro" id="IPR014748">
    <property type="entry name" value="Enoyl-CoA_hydra_C"/>
</dbReference>
<comment type="caution">
    <text evidence="6">The sequence shown here is derived from an EMBL/GenBank/DDBJ whole genome shotgun (WGS) entry which is preliminary data.</text>
</comment>
<organism evidence="6 7">
    <name type="scientific">Sphingomonas koreensis</name>
    <dbReference type="NCBI Taxonomy" id="93064"/>
    <lineage>
        <taxon>Bacteria</taxon>
        <taxon>Pseudomonadati</taxon>
        <taxon>Pseudomonadota</taxon>
        <taxon>Alphaproteobacteria</taxon>
        <taxon>Sphingomonadales</taxon>
        <taxon>Sphingomonadaceae</taxon>
        <taxon>Sphingomonas</taxon>
    </lineage>
</organism>
<keyword evidence="4 6" id="KW-0413">Isomerase</keyword>
<evidence type="ECO:0000313" key="6">
    <source>
        <dbReference type="EMBL" id="RSY79334.1"/>
    </source>
</evidence>
<keyword evidence="3" id="KW-0576">Peroxisome</keyword>
<dbReference type="GO" id="GO:0004165">
    <property type="term" value="F:delta(3)-delta(2)-enoyl-CoA isomerase activity"/>
    <property type="evidence" value="ECO:0007669"/>
    <property type="project" value="UniProtKB-ARBA"/>
</dbReference>
<feature type="transmembrane region" description="Helical" evidence="5">
    <location>
        <begin position="133"/>
        <end position="152"/>
    </location>
</feature>
<keyword evidence="5" id="KW-0472">Membrane</keyword>
<keyword evidence="5" id="KW-0812">Transmembrane</keyword>
<comment type="similarity">
    <text evidence="2">Belongs to the enoyl-CoA hydratase/isomerase family.</text>
</comment>
<dbReference type="RefSeq" id="WP_126005290.1">
    <property type="nucleotide sequence ID" value="NZ_QQYZ01000020.1"/>
</dbReference>
<dbReference type="Pfam" id="PF00378">
    <property type="entry name" value="ECH_1"/>
    <property type="match status" value="1"/>
</dbReference>
<protein>
    <submittedName>
        <fullName evidence="6">Enoyl-CoA hydratase/isomerase family protein</fullName>
    </submittedName>
</protein>
<dbReference type="InterPro" id="IPR029045">
    <property type="entry name" value="ClpP/crotonase-like_dom_sf"/>
</dbReference>
<comment type="subcellular location">
    <subcellularLocation>
        <location evidence="1">Peroxisome</location>
    </subcellularLocation>
</comment>
<dbReference type="Gene3D" id="1.10.12.10">
    <property type="entry name" value="Lyase 2-enoyl-coa Hydratase, Chain A, domain 2"/>
    <property type="match status" value="1"/>
</dbReference>
<keyword evidence="5" id="KW-1133">Transmembrane helix</keyword>
<name>A0A430FZN9_9SPHN</name>
<dbReference type="SUPFAM" id="SSF52096">
    <property type="entry name" value="ClpP/crotonase"/>
    <property type="match status" value="1"/>
</dbReference>
<evidence type="ECO:0000256" key="3">
    <source>
        <dbReference type="ARBA" id="ARBA00023140"/>
    </source>
</evidence>
<dbReference type="InterPro" id="IPR001753">
    <property type="entry name" value="Enoyl-CoA_hydra/iso"/>
</dbReference>
<dbReference type="PANTHER" id="PTHR43684:SF1">
    <property type="entry name" value="ENOYL-COA DELTA ISOMERASE 2"/>
    <property type="match status" value="1"/>
</dbReference>
<evidence type="ECO:0000313" key="7">
    <source>
        <dbReference type="Proteomes" id="UP000287746"/>
    </source>
</evidence>
<feature type="transmembrane region" description="Helical" evidence="5">
    <location>
        <begin position="102"/>
        <end position="121"/>
    </location>
</feature>
<accession>A0A430FZN9</accession>
<dbReference type="CDD" id="cd06558">
    <property type="entry name" value="crotonase-like"/>
    <property type="match status" value="1"/>
</dbReference>
<dbReference type="PANTHER" id="PTHR43684">
    <property type="match status" value="1"/>
</dbReference>
<evidence type="ECO:0000256" key="1">
    <source>
        <dbReference type="ARBA" id="ARBA00004275"/>
    </source>
</evidence>
<reference evidence="6 7" key="1">
    <citation type="submission" date="2018-07" db="EMBL/GenBank/DDBJ databases">
        <title>Genomic and Epidemiologic Investigation of an Indolent Hospital Outbreak.</title>
        <authorList>
            <person name="Johnson R.C."/>
            <person name="Deming C."/>
            <person name="Conlan S."/>
            <person name="Zellmer C.J."/>
            <person name="Michelin A.V."/>
            <person name="Lee-Lin S."/>
            <person name="Thomas P.J."/>
            <person name="Park M."/>
            <person name="Weingarten R.A."/>
            <person name="Less J."/>
            <person name="Dekker J.P."/>
            <person name="Frank K.M."/>
            <person name="Musser K.A."/>
            <person name="Mcquiston J.R."/>
            <person name="Henderson D.K."/>
            <person name="Lau A.F."/>
            <person name="Palmore T.N."/>
            <person name="Segre J.A."/>
        </authorList>
    </citation>
    <scope>NUCLEOTIDE SEQUENCE [LARGE SCALE GENOMIC DNA]</scope>
    <source>
        <strain evidence="6 7">SK-CDC1_0717</strain>
    </source>
</reference>